<name>A0ABU8SAR2_9SPHN</name>
<dbReference type="Gene3D" id="3.10.450.50">
    <property type="match status" value="1"/>
</dbReference>
<dbReference type="RefSeq" id="WP_339967940.1">
    <property type="nucleotide sequence ID" value="NZ_JBBHJY010000007.1"/>
</dbReference>
<accession>A0ABU8SAR2</accession>
<comment type="caution">
    <text evidence="2">The sequence shown here is derived from an EMBL/GenBank/DDBJ whole genome shotgun (WGS) entry which is preliminary data.</text>
</comment>
<sequence length="128" mass="14183">MDSAETNKAIVRRFLGAVAAGNIDVIEELQAPDCTWWVLGRGEVSRKSYTDDVRGMLLAADPRKVEIIGMVAEGDTVAAEIRSEFHFGDRVYANEYHDLFVIRAGQIVHGREYFDTGKVAAFFGPMEG</sequence>
<dbReference type="Pfam" id="PF12680">
    <property type="entry name" value="SnoaL_2"/>
    <property type="match status" value="1"/>
</dbReference>
<dbReference type="SUPFAM" id="SSF54427">
    <property type="entry name" value="NTF2-like"/>
    <property type="match status" value="1"/>
</dbReference>
<organism evidence="2 3">
    <name type="scientific">Novosphingobium aquae</name>
    <dbReference type="NCBI Taxonomy" id="3133435"/>
    <lineage>
        <taxon>Bacteria</taxon>
        <taxon>Pseudomonadati</taxon>
        <taxon>Pseudomonadota</taxon>
        <taxon>Alphaproteobacteria</taxon>
        <taxon>Sphingomonadales</taxon>
        <taxon>Sphingomonadaceae</taxon>
        <taxon>Novosphingobium</taxon>
    </lineage>
</organism>
<evidence type="ECO:0000313" key="3">
    <source>
        <dbReference type="Proteomes" id="UP001379235"/>
    </source>
</evidence>
<dbReference type="InterPro" id="IPR032710">
    <property type="entry name" value="NTF2-like_dom_sf"/>
</dbReference>
<evidence type="ECO:0000313" key="2">
    <source>
        <dbReference type="EMBL" id="MEJ6011070.1"/>
    </source>
</evidence>
<gene>
    <name evidence="2" type="ORF">WG900_14195</name>
</gene>
<dbReference type="EMBL" id="JBBHJY010000007">
    <property type="protein sequence ID" value="MEJ6011070.1"/>
    <property type="molecule type" value="Genomic_DNA"/>
</dbReference>
<reference evidence="2 3" key="1">
    <citation type="submission" date="2024-03" db="EMBL/GenBank/DDBJ databases">
        <authorList>
            <person name="Jo J.-H."/>
        </authorList>
    </citation>
    <scope>NUCLEOTIDE SEQUENCE [LARGE SCALE GENOMIC DNA]</scope>
    <source>
        <strain evidence="2 3">AS3R-12</strain>
    </source>
</reference>
<dbReference type="Proteomes" id="UP001379235">
    <property type="component" value="Unassembled WGS sequence"/>
</dbReference>
<feature type="domain" description="SnoaL-like" evidence="1">
    <location>
        <begin position="11"/>
        <end position="109"/>
    </location>
</feature>
<proteinExistence type="predicted"/>
<evidence type="ECO:0000259" key="1">
    <source>
        <dbReference type="Pfam" id="PF12680"/>
    </source>
</evidence>
<keyword evidence="3" id="KW-1185">Reference proteome</keyword>
<dbReference type="InterPro" id="IPR037401">
    <property type="entry name" value="SnoaL-like"/>
</dbReference>
<protein>
    <submittedName>
        <fullName evidence="2">Nuclear transport factor 2 family protein</fullName>
    </submittedName>
</protein>